<protein>
    <submittedName>
        <fullName evidence="1">Uncharacterized protein</fullName>
    </submittedName>
</protein>
<dbReference type="EMBL" id="MK327938">
    <property type="protein sequence ID" value="QBO63924.1"/>
    <property type="molecule type" value="Genomic_DNA"/>
</dbReference>
<reference evidence="1 2" key="1">
    <citation type="submission" date="2018-12" db="EMBL/GenBank/DDBJ databases">
        <title>Still something new to discover - new insights into E. coli phage diversity and taxonomy.</title>
        <authorList>
            <person name="Korf I.H.E."/>
            <person name="Adriaennsens E."/>
            <person name="Dreiseikelmann B."/>
            <person name="Kropinski A."/>
            <person name="Nimtz M."/>
            <person name="Meier-Kolthoff J.P."/>
            <person name="Rohde M."/>
            <person name="van Raaij M."/>
            <person name="Wittmann J."/>
        </authorList>
    </citation>
    <scope>NUCLEOTIDE SEQUENCE [LARGE SCALE GENOMIC DNA]</scope>
</reference>
<organismHost>
    <name type="scientific">Escherichia coli</name>
    <dbReference type="NCBI Taxonomy" id="562"/>
</organismHost>
<dbReference type="Pfam" id="PF14081">
    <property type="entry name" value="DUF4262"/>
    <property type="match status" value="1"/>
</dbReference>
<organism evidence="1 2">
    <name type="scientific">Escherichia phage vB_EcoM_Goslar</name>
    <dbReference type="NCBI Taxonomy" id="2502409"/>
    <lineage>
        <taxon>Viruses</taxon>
        <taxon>Duplodnaviria</taxon>
        <taxon>Heunggongvirae</taxon>
        <taxon>Uroviricota</taxon>
        <taxon>Caudoviricetes</taxon>
        <taxon>Chimalliviridae</taxon>
        <taxon>Goslarvirus</taxon>
        <taxon>Goslarvirus goslar</taxon>
    </lineage>
</organism>
<evidence type="ECO:0000313" key="2">
    <source>
        <dbReference type="Proteomes" id="UP000294673"/>
    </source>
</evidence>
<evidence type="ECO:0000313" key="1">
    <source>
        <dbReference type="EMBL" id="QBO63924.1"/>
    </source>
</evidence>
<dbReference type="Proteomes" id="UP000294673">
    <property type="component" value="Segment"/>
</dbReference>
<proteinExistence type="predicted"/>
<accession>A0A482GED2</accession>
<keyword evidence="2" id="KW-1185">Reference proteome</keyword>
<gene>
    <name evidence="1" type="ORF">Goslar_00131</name>
</gene>
<sequence length="161" mass="17750">MSNTVKLNENNFSKLDDFIEEYIEKKQWAIISVAPDEGSDEPGFMYTVGLTEHGMPEIFVSGYCPALGSAINKLGNFMVKAKTIPLGAFDGNLTLKGTGETLRLDVREIEDIESFNEVYAIAAFARYGKKVTGIQLVWPDTSNTLPHEGGYESCCCPQILL</sequence>
<dbReference type="InterPro" id="IPR025358">
    <property type="entry name" value="DUF4262"/>
</dbReference>
<name>A0A482GED2_BPGOS</name>